<dbReference type="OrthoDB" id="998851at2759"/>
<evidence type="ECO:0000313" key="1">
    <source>
        <dbReference type="EMBL" id="MBA0640879.1"/>
    </source>
</evidence>
<sequence length="482" mass="56120">MLLESDRSNKNLAEIIDTKIHLNFEIEKDESYWEQRARINWLKLGDRNIAFFHKQVLQRRKQNRIHRLQFEDGRETEECKEMEEIARSYFLKLFSTGGKNSFEKILTRIERCVSEEDNIKLKARYTKEEIREALLEMGPTKAPGEDGFPALFYQECWSIIGDDISNFCLQRLNEVIANRLRGVIHKCIDLAQSAFVPGRLISNNVLLAYEILQTLKLKSIWAARGLLEKGRCWRVGRGDQISIWDDLWIPGNEADRIHIQKVNENIKLVSDLIELNSGSWKTELVRDTFQPDVAEKILQIPLAETAQEYLQVWRGEPTGEFSVRSAYKLLHESNRDPNGFQIDFGANSMERRRGNSCNTSSYSLQHCKSIHSRGIYRIIGNKTRDWIGSQQNRSYGRLENYIKKCQSSNTDKSVIGAIIRDIQNQINRFQEIEFTFVPKAKNIYAHTIATEALRRRESFYLENRAPEMVRSALGNLWPKLPD</sequence>
<dbReference type="Proteomes" id="UP000593573">
    <property type="component" value="Unassembled WGS sequence"/>
</dbReference>
<keyword evidence="2" id="KW-1185">Reference proteome</keyword>
<name>A0A7J8TRT3_9ROSI</name>
<gene>
    <name evidence="1" type="ORF">Goklo_023778</name>
</gene>
<evidence type="ECO:0008006" key="3">
    <source>
        <dbReference type="Google" id="ProtNLM"/>
    </source>
</evidence>
<protein>
    <recommendedName>
        <fullName evidence="3">Reverse transcriptase</fullName>
    </recommendedName>
</protein>
<dbReference type="PANTHER" id="PTHR46890">
    <property type="entry name" value="NON-LTR RETROLELEMENT REVERSE TRANSCRIPTASE-LIKE PROTEIN-RELATED"/>
    <property type="match status" value="1"/>
</dbReference>
<organism evidence="1 2">
    <name type="scientific">Gossypium klotzschianum</name>
    <dbReference type="NCBI Taxonomy" id="34286"/>
    <lineage>
        <taxon>Eukaryota</taxon>
        <taxon>Viridiplantae</taxon>
        <taxon>Streptophyta</taxon>
        <taxon>Embryophyta</taxon>
        <taxon>Tracheophyta</taxon>
        <taxon>Spermatophyta</taxon>
        <taxon>Magnoliopsida</taxon>
        <taxon>eudicotyledons</taxon>
        <taxon>Gunneridae</taxon>
        <taxon>Pentapetalae</taxon>
        <taxon>rosids</taxon>
        <taxon>malvids</taxon>
        <taxon>Malvales</taxon>
        <taxon>Malvaceae</taxon>
        <taxon>Malvoideae</taxon>
        <taxon>Gossypium</taxon>
    </lineage>
</organism>
<dbReference type="AlphaFoldDB" id="A0A7J8TRT3"/>
<dbReference type="PANTHER" id="PTHR46890:SF48">
    <property type="entry name" value="RNA-DIRECTED DNA POLYMERASE"/>
    <property type="match status" value="1"/>
</dbReference>
<evidence type="ECO:0000313" key="2">
    <source>
        <dbReference type="Proteomes" id="UP000593573"/>
    </source>
</evidence>
<proteinExistence type="predicted"/>
<reference evidence="1 2" key="1">
    <citation type="journal article" date="2019" name="Genome Biol. Evol.">
        <title>Insights into the evolution of the New World diploid cottons (Gossypium, subgenus Houzingenia) based on genome sequencing.</title>
        <authorList>
            <person name="Grover C.E."/>
            <person name="Arick M.A. 2nd"/>
            <person name="Thrash A."/>
            <person name="Conover J.L."/>
            <person name="Sanders W.S."/>
            <person name="Peterson D.G."/>
            <person name="Frelichowski J.E."/>
            <person name="Scheffler J.A."/>
            <person name="Scheffler B.E."/>
            <person name="Wendel J.F."/>
        </authorList>
    </citation>
    <scope>NUCLEOTIDE SEQUENCE [LARGE SCALE GENOMIC DNA]</scope>
    <source>
        <strain evidence="1">57</strain>
        <tissue evidence="1">Leaf</tissue>
    </source>
</reference>
<accession>A0A7J8TRT3</accession>
<dbReference type="EMBL" id="JABFAB010000001">
    <property type="protein sequence ID" value="MBA0640879.1"/>
    <property type="molecule type" value="Genomic_DNA"/>
</dbReference>
<dbReference type="InterPro" id="IPR052343">
    <property type="entry name" value="Retrotransposon-Effector_Assoc"/>
</dbReference>
<comment type="caution">
    <text evidence="1">The sequence shown here is derived from an EMBL/GenBank/DDBJ whole genome shotgun (WGS) entry which is preliminary data.</text>
</comment>